<proteinExistence type="predicted"/>
<dbReference type="InterPro" id="IPR032675">
    <property type="entry name" value="LRR_dom_sf"/>
</dbReference>
<dbReference type="Gramene" id="HORVU.MOREX.r2.1HG0071490.1">
    <property type="protein sequence ID" value="HORVU.MOREX.r2.1HG0071490.1"/>
    <property type="gene ID" value="HORVU.MOREX.r2.1HG0071490"/>
</dbReference>
<evidence type="ECO:0000256" key="1">
    <source>
        <dbReference type="ARBA" id="ARBA00022614"/>
    </source>
</evidence>
<evidence type="ECO:0000259" key="4">
    <source>
        <dbReference type="Pfam" id="PF08263"/>
    </source>
</evidence>
<reference evidence="6" key="1">
    <citation type="journal article" date="2012" name="Nature">
        <title>A physical, genetic and functional sequence assembly of the barley genome.</title>
        <authorList>
            <consortium name="The International Barley Genome Sequencing Consortium"/>
            <person name="Mayer K.F."/>
            <person name="Waugh R."/>
            <person name="Brown J.W."/>
            <person name="Schulman A."/>
            <person name="Langridge P."/>
            <person name="Platzer M."/>
            <person name="Fincher G.B."/>
            <person name="Muehlbauer G.J."/>
            <person name="Sato K."/>
            <person name="Close T.J."/>
            <person name="Wise R.P."/>
            <person name="Stein N."/>
        </authorList>
    </citation>
    <scope>NUCLEOTIDE SEQUENCE [LARGE SCALE GENOMIC DNA]</scope>
    <source>
        <strain evidence="6">cv. Morex</strain>
    </source>
</reference>
<evidence type="ECO:0000313" key="6">
    <source>
        <dbReference type="Proteomes" id="UP000011116"/>
    </source>
</evidence>
<dbReference type="SMR" id="A0A8I6W856"/>
<reference evidence="5" key="2">
    <citation type="submission" date="2020-10" db="EMBL/GenBank/DDBJ databases">
        <authorList>
            <person name="Scholz U."/>
            <person name="Mascher M."/>
            <person name="Fiebig A."/>
        </authorList>
    </citation>
    <scope>NUCLEOTIDE SEQUENCE [LARGE SCALE GENOMIC DNA]</scope>
    <source>
        <strain evidence="5">cv. Morex</strain>
    </source>
</reference>
<dbReference type="InterPro" id="IPR053211">
    <property type="entry name" value="DNA_repair-toleration"/>
</dbReference>
<dbReference type="PANTHER" id="PTHR48060:SF21">
    <property type="entry name" value="L DOMAIN-LIKE PROTEIN"/>
    <property type="match status" value="1"/>
</dbReference>
<dbReference type="Proteomes" id="UP000011116">
    <property type="component" value="Chromosome 1H"/>
</dbReference>
<dbReference type="InterPro" id="IPR013210">
    <property type="entry name" value="LRR_N_plant-typ"/>
</dbReference>
<protein>
    <recommendedName>
        <fullName evidence="4">Leucine-rich repeat-containing N-terminal plant-type domain-containing protein</fullName>
    </recommendedName>
</protein>
<keyword evidence="2" id="KW-0732">Signal</keyword>
<organism evidence="5 6">
    <name type="scientific">Hordeum vulgare subsp. vulgare</name>
    <name type="common">Domesticated barley</name>
    <dbReference type="NCBI Taxonomy" id="112509"/>
    <lineage>
        <taxon>Eukaryota</taxon>
        <taxon>Viridiplantae</taxon>
        <taxon>Streptophyta</taxon>
        <taxon>Embryophyta</taxon>
        <taxon>Tracheophyta</taxon>
        <taxon>Spermatophyta</taxon>
        <taxon>Magnoliopsida</taxon>
        <taxon>Liliopsida</taxon>
        <taxon>Poales</taxon>
        <taxon>Poaceae</taxon>
        <taxon>BOP clade</taxon>
        <taxon>Pooideae</taxon>
        <taxon>Triticodae</taxon>
        <taxon>Triticeae</taxon>
        <taxon>Hordeinae</taxon>
        <taxon>Hordeum</taxon>
    </lineage>
</organism>
<keyword evidence="1" id="KW-0433">Leucine-rich repeat</keyword>
<name>A0A8I6W856_HORVV</name>
<dbReference type="AlphaFoldDB" id="A0A8I6W856"/>
<dbReference type="PANTHER" id="PTHR48060">
    <property type="entry name" value="DNA DAMAGE-REPAIR/TOLERATION PROTEIN DRT100"/>
    <property type="match status" value="1"/>
</dbReference>
<evidence type="ECO:0000313" key="5">
    <source>
        <dbReference type="EnsemblPlants" id="HORVU.MOREX.r3.1HG0086790.1"/>
    </source>
</evidence>
<dbReference type="Gramene" id="HORVU.MOREX.r3.1HG0086790.1">
    <property type="protein sequence ID" value="HORVU.MOREX.r3.1HG0086790.1"/>
    <property type="gene ID" value="HORVU.MOREX.r3.1HG0086790"/>
</dbReference>
<keyword evidence="3" id="KW-0677">Repeat</keyword>
<feature type="domain" description="Leucine-rich repeat-containing N-terminal plant-type" evidence="4">
    <location>
        <begin position="56"/>
        <end position="95"/>
    </location>
</feature>
<evidence type="ECO:0000256" key="3">
    <source>
        <dbReference type="ARBA" id="ARBA00022737"/>
    </source>
</evidence>
<dbReference type="EnsemblPlants" id="HORVU.MOREX.r3.1HG0086790.1">
    <property type="protein sequence ID" value="HORVU.MOREX.r3.1HG0086790.1"/>
    <property type="gene ID" value="HORVU.MOREX.r3.1HG0086790"/>
</dbReference>
<reference evidence="5" key="3">
    <citation type="submission" date="2022-01" db="UniProtKB">
        <authorList>
            <consortium name="EnsemblPlants"/>
        </authorList>
    </citation>
    <scope>IDENTIFICATION</scope>
    <source>
        <strain evidence="5">subsp. vulgare</strain>
    </source>
</reference>
<dbReference type="Gene3D" id="3.80.10.10">
    <property type="entry name" value="Ribonuclease Inhibitor"/>
    <property type="match status" value="1"/>
</dbReference>
<accession>A0A8I6W856</accession>
<dbReference type="Pfam" id="PF08263">
    <property type="entry name" value="LRRNT_2"/>
    <property type="match status" value="1"/>
</dbReference>
<sequence length="121" mass="13016">MQLERLPFCAIRPKKGDEGLVFANQPVTHTIILLLALLLICDGLGTAHCSAAPGNSTDMLQLLDFKRAITNDPRQALSSWNASVPHCKWEGVKCSLKDPGRVIALNLAKRGLSGDGVIVLT</sequence>
<keyword evidence="6" id="KW-1185">Reference proteome</keyword>
<evidence type="ECO:0000256" key="2">
    <source>
        <dbReference type="ARBA" id="ARBA00022729"/>
    </source>
</evidence>